<organism evidence="7 8">
    <name type="scientific">Dioszegia hungarica</name>
    <dbReference type="NCBI Taxonomy" id="4972"/>
    <lineage>
        <taxon>Eukaryota</taxon>
        <taxon>Fungi</taxon>
        <taxon>Dikarya</taxon>
        <taxon>Basidiomycota</taxon>
        <taxon>Agaricomycotina</taxon>
        <taxon>Tremellomycetes</taxon>
        <taxon>Tremellales</taxon>
        <taxon>Bulleribasidiaceae</taxon>
        <taxon>Dioszegia</taxon>
    </lineage>
</organism>
<feature type="compositionally biased region" description="Polar residues" evidence="5">
    <location>
        <begin position="220"/>
        <end position="242"/>
    </location>
</feature>
<evidence type="ECO:0000259" key="6">
    <source>
        <dbReference type="SMART" id="SM01313"/>
    </source>
</evidence>
<feature type="compositionally biased region" description="Low complexity" evidence="5">
    <location>
        <begin position="180"/>
        <end position="191"/>
    </location>
</feature>
<dbReference type="GO" id="GO:0005546">
    <property type="term" value="F:phosphatidylinositol-4,5-bisphosphate binding"/>
    <property type="evidence" value="ECO:0007669"/>
    <property type="project" value="TreeGrafter"/>
</dbReference>
<dbReference type="GO" id="GO:0005886">
    <property type="term" value="C:plasma membrane"/>
    <property type="evidence" value="ECO:0007669"/>
    <property type="project" value="TreeGrafter"/>
</dbReference>
<protein>
    <submittedName>
        <fullName evidence="7">Exocyst protein</fullName>
    </submittedName>
</protein>
<feature type="compositionally biased region" description="Polar residues" evidence="5">
    <location>
        <begin position="364"/>
        <end position="373"/>
    </location>
</feature>
<feature type="compositionally biased region" description="Polar residues" evidence="5">
    <location>
        <begin position="159"/>
        <end position="172"/>
    </location>
</feature>
<keyword evidence="4" id="KW-0175">Coiled coil</keyword>
<comment type="caution">
    <text evidence="7">The sequence shown here is derived from an EMBL/GenBank/DDBJ whole genome shotgun (WGS) entry which is preliminary data.</text>
</comment>
<dbReference type="SMART" id="SM01313">
    <property type="entry name" value="Sec3-PIP2_bind"/>
    <property type="match status" value="1"/>
</dbReference>
<evidence type="ECO:0000256" key="3">
    <source>
        <dbReference type="ARBA" id="ARBA00022483"/>
    </source>
</evidence>
<sequence length="1209" mass="132739">MSYANGRPPVTDDVRQHIISSLFARTDENGTPEETLISFVKVHEDDSGIDGAPSGGAGVKQRYLMLAVTKLGKVVIHKAKRNSNLTFSKGKTWNLEDVRVVEMIGPIDFALTMTIRRYHWQTDRPKELLTFLTALVKVYRTYTKGQSPELINFPPPSDSRPTTATSNSSESIHSAAYDGHISPASPSHIPSNIDLRPPQMPKTQRSGSSSSFASVQSSSYGEQPQGSRTRLSFSRSPLSDSNIPPARTSFERRPSGDSRLGVNGHGRSTPGAVSPGPYGHSNGSGSGLGLGVPMSAGRLGDRPTAPQREMSETSNYPDRPDRARQPSVDRVQHSARPVSPASPERPSRPSRGTPRGSADMVANGSASGSGSRDYTSRPALSDRKDHTPAPIQSQLAPIITTTLPSPSVPSQETLSPLPGDHKKPTRRASFHPPPLTTAFSREVLLTSRTGLLPGAGLTVDEGEAKEDAVMASVEEMLEGFDWTAPAAGADGSVKKQGADAIESRLLDELAALDSANIHAFLESDDRIAQVLGHIDEALLELEDIDSQITGYRVHLNAVTEDINYIESQNRGLQVQTSNQQALLDELRQLLQIAEVPPEDLKILQQESPSTSRGVQELEKAAASLYKALQAGMDSANAEVQATIHRLREYQESSSQFCKRLLDYLEITFKYQSDQTLSDFRKQGKAGGLRPHTTMGEYLMMYEGLVLFMKEMDEGRYQRLCSDYFSTASALHQSEMKDLLMGHMGTIKTSAAGEPNEASFVSAAAASAQNKPSALQKSRAVIGFGGQGKEAAAAKQRNGDDGSLKIGELYQSALTEIINQVITEEDYINAFLHMSDTESTFADHMELDSYFRRQAARHASGGMSKGMVQLVRSMMDLVFGFVPVELIHWVEAAVDRNPISVIGVIGITERLAKEAEQENTSIYFSQLFDRLLAKQHTIFDAYINEQVKVIDSAKSSSKRRRGVTFFIRHFPLFVERMEAQVEGNGDLDIRRRVNDGYEKIVTAIFASLTHLAKMDKGEGQAAEDKGQLNYHVIMIENMYHFVEDLRRIDASVLAVFLERAKGLYEDNMSSYTRMLIRRSFGRLMDFFDGVERLLQTTPPNEISLNPTYSRSTLKKILRDFSIKDMKKAVDAMAKRVDKHFTDEEAAGGAAGGVDPASAALIQAVWVEVTKDLKKETARDDKMIRDSYKEGGLDLEYGAGDVDAACKRAKS</sequence>
<name>A0AA38H7I8_9TREE</name>
<feature type="domain" description="Exocyst complex component Sec3 PIP2-binding N-terminal" evidence="6">
    <location>
        <begin position="57"/>
        <end position="142"/>
    </location>
</feature>
<dbReference type="Gene3D" id="2.30.29.90">
    <property type="match status" value="1"/>
</dbReference>
<feature type="compositionally biased region" description="Polar residues" evidence="5">
    <location>
        <begin position="390"/>
        <end position="414"/>
    </location>
</feature>
<keyword evidence="3" id="KW-0268">Exocytosis</keyword>
<dbReference type="GO" id="GO:0006893">
    <property type="term" value="P:Golgi to plasma membrane transport"/>
    <property type="evidence" value="ECO:0007669"/>
    <property type="project" value="TreeGrafter"/>
</dbReference>
<evidence type="ECO:0000256" key="5">
    <source>
        <dbReference type="SAM" id="MobiDB-lite"/>
    </source>
</evidence>
<comment type="similarity">
    <text evidence="1">Belongs to the SEC3 family.</text>
</comment>
<dbReference type="PANTHER" id="PTHR16092:SF14">
    <property type="entry name" value="EXOCYST COMPLEX COMPONENT 1 ISOFORM X1"/>
    <property type="match status" value="1"/>
</dbReference>
<evidence type="ECO:0000256" key="2">
    <source>
        <dbReference type="ARBA" id="ARBA00022448"/>
    </source>
</evidence>
<dbReference type="Pfam" id="PF15277">
    <property type="entry name" value="Sec3-PIP2_bind"/>
    <property type="match status" value="1"/>
</dbReference>
<dbReference type="Proteomes" id="UP001164286">
    <property type="component" value="Unassembled WGS sequence"/>
</dbReference>
<dbReference type="InterPro" id="IPR048628">
    <property type="entry name" value="Sec3_C"/>
</dbReference>
<keyword evidence="8" id="KW-1185">Reference proteome</keyword>
<keyword evidence="2" id="KW-0813">Transport</keyword>
<gene>
    <name evidence="7" type="ORF">MKK02DRAFT_27315</name>
</gene>
<dbReference type="AlphaFoldDB" id="A0AA38H7I8"/>
<dbReference type="GO" id="GO:0000145">
    <property type="term" value="C:exocyst"/>
    <property type="evidence" value="ECO:0007669"/>
    <property type="project" value="InterPro"/>
</dbReference>
<accession>A0AA38H7I8</accession>
<dbReference type="GeneID" id="77726532"/>
<feature type="compositionally biased region" description="Low complexity" evidence="5">
    <location>
        <begin position="334"/>
        <end position="358"/>
    </location>
</feature>
<dbReference type="Pfam" id="PF20654">
    <property type="entry name" value="Sec3_C-term"/>
    <property type="match status" value="1"/>
</dbReference>
<dbReference type="InterPro" id="IPR028258">
    <property type="entry name" value="Sec3-PIP2_bind"/>
</dbReference>
<dbReference type="GO" id="GO:0006887">
    <property type="term" value="P:exocytosis"/>
    <property type="evidence" value="ECO:0007669"/>
    <property type="project" value="UniProtKB-KW"/>
</dbReference>
<dbReference type="RefSeq" id="XP_052945674.1">
    <property type="nucleotide sequence ID" value="XM_053087331.1"/>
</dbReference>
<feature type="compositionally biased region" description="Low complexity" evidence="5">
    <location>
        <begin position="206"/>
        <end position="219"/>
    </location>
</feature>
<proteinExistence type="inferred from homology"/>
<dbReference type="PANTHER" id="PTHR16092">
    <property type="entry name" value="SEC3/SYNTAXIN-RELATED"/>
    <property type="match status" value="1"/>
</dbReference>
<evidence type="ECO:0000256" key="4">
    <source>
        <dbReference type="ARBA" id="ARBA00023054"/>
    </source>
</evidence>
<evidence type="ECO:0000313" key="8">
    <source>
        <dbReference type="Proteomes" id="UP001164286"/>
    </source>
</evidence>
<dbReference type="Pfam" id="PF09763">
    <property type="entry name" value="Sec3_CC"/>
    <property type="match status" value="1"/>
</dbReference>
<dbReference type="InterPro" id="IPR019160">
    <property type="entry name" value="Sec3_CC"/>
</dbReference>
<evidence type="ECO:0000256" key="1">
    <source>
        <dbReference type="ARBA" id="ARBA00006518"/>
    </source>
</evidence>
<reference evidence="7" key="1">
    <citation type="journal article" date="2022" name="G3 (Bethesda)">
        <title>High quality genome of the basidiomycete yeast Dioszegia hungarica PDD-24b-2 isolated from cloud water.</title>
        <authorList>
            <person name="Jarrige D."/>
            <person name="Haridas S."/>
            <person name="Bleykasten-Grosshans C."/>
            <person name="Joly M."/>
            <person name="Nadalig T."/>
            <person name="Sancelme M."/>
            <person name="Vuilleumier S."/>
            <person name="Grigoriev I.V."/>
            <person name="Amato P."/>
            <person name="Bringel F."/>
        </authorList>
    </citation>
    <scope>NUCLEOTIDE SEQUENCE</scope>
    <source>
        <strain evidence="7">PDD-24b-2</strain>
    </source>
</reference>
<evidence type="ECO:0000313" key="7">
    <source>
        <dbReference type="EMBL" id="KAI9635897.1"/>
    </source>
</evidence>
<dbReference type="CDD" id="cd13315">
    <property type="entry name" value="PH_Sec3"/>
    <property type="match status" value="1"/>
</dbReference>
<dbReference type="EMBL" id="JAKWFO010000005">
    <property type="protein sequence ID" value="KAI9635897.1"/>
    <property type="molecule type" value="Genomic_DNA"/>
</dbReference>
<feature type="region of interest" description="Disordered" evidence="5">
    <location>
        <begin position="147"/>
        <end position="434"/>
    </location>
</feature>